<comment type="caution">
    <text evidence="2">The sequence shown here is derived from an EMBL/GenBank/DDBJ whole genome shotgun (WGS) entry which is preliminary data.</text>
</comment>
<organism evidence="2 3">
    <name type="scientific">Planobispora longispora</name>
    <dbReference type="NCBI Taxonomy" id="28887"/>
    <lineage>
        <taxon>Bacteria</taxon>
        <taxon>Bacillati</taxon>
        <taxon>Actinomycetota</taxon>
        <taxon>Actinomycetes</taxon>
        <taxon>Streptosporangiales</taxon>
        <taxon>Streptosporangiaceae</taxon>
        <taxon>Planobispora</taxon>
    </lineage>
</organism>
<protein>
    <submittedName>
        <fullName evidence="2">Uncharacterized protein</fullName>
    </submittedName>
</protein>
<evidence type="ECO:0000313" key="3">
    <source>
        <dbReference type="Proteomes" id="UP000616724"/>
    </source>
</evidence>
<dbReference type="InterPro" id="IPR011042">
    <property type="entry name" value="6-blade_b-propeller_TolB-like"/>
</dbReference>
<dbReference type="Pfam" id="PF07676">
    <property type="entry name" value="PD40"/>
    <property type="match status" value="2"/>
</dbReference>
<proteinExistence type="predicted"/>
<feature type="signal peptide" evidence="1">
    <location>
        <begin position="1"/>
        <end position="27"/>
    </location>
</feature>
<dbReference type="EMBL" id="BOOH01000051">
    <property type="protein sequence ID" value="GIH79782.1"/>
    <property type="molecule type" value="Genomic_DNA"/>
</dbReference>
<evidence type="ECO:0000256" key="1">
    <source>
        <dbReference type="SAM" id="SignalP"/>
    </source>
</evidence>
<dbReference type="Proteomes" id="UP000616724">
    <property type="component" value="Unassembled WGS sequence"/>
</dbReference>
<gene>
    <name evidence="2" type="ORF">Plo01_62110</name>
</gene>
<dbReference type="RefSeq" id="WP_203894228.1">
    <property type="nucleotide sequence ID" value="NZ_BOOH01000051.1"/>
</dbReference>
<name>A0A8J3RTW4_9ACTN</name>
<dbReference type="AlphaFoldDB" id="A0A8J3RTW4"/>
<dbReference type="Gene3D" id="2.120.10.30">
    <property type="entry name" value="TolB, C-terminal domain"/>
    <property type="match status" value="1"/>
</dbReference>
<dbReference type="InterPro" id="IPR011659">
    <property type="entry name" value="WD40"/>
</dbReference>
<keyword evidence="1" id="KW-0732">Signal</keyword>
<evidence type="ECO:0000313" key="2">
    <source>
        <dbReference type="EMBL" id="GIH79782.1"/>
    </source>
</evidence>
<keyword evidence="3" id="KW-1185">Reference proteome</keyword>
<reference evidence="2 3" key="1">
    <citation type="submission" date="2021-01" db="EMBL/GenBank/DDBJ databases">
        <title>Whole genome shotgun sequence of Planobispora longispora NBRC 13918.</title>
        <authorList>
            <person name="Komaki H."/>
            <person name="Tamura T."/>
        </authorList>
    </citation>
    <scope>NUCLEOTIDE SEQUENCE [LARGE SCALE GENOMIC DNA]</scope>
    <source>
        <strain evidence="2 3">NBRC 13918</strain>
    </source>
</reference>
<sequence length="317" mass="33343">MHPRALILGTALAVSAAPASVVAPAPAVPVPAGSPAAATSPSAGARPAGGVYVAHFGDRRENKVEALVHRRGAWTRRTAGGPGFVGQFSVSPDGRRIAWIDARSRLRVTGPSGDRVIARDARYIGPCATPAWSPDGRRVAYPLDAEAGTPVVMVVGADGRGRARLGRTRGVCHLAWSGDGRVLAGYAGTTDGVCLLDTVTGKSRRVPGVDLANHVESLSEDGRRIVVRTIRRSEPAGDGSWPAWFTPSIYDTRTGRKIAVPVGGRLIGARYLPGDRLAVRVAGRTHNTLVIVSSGGTRERVAEPARVRKHALVRVLR</sequence>
<dbReference type="SUPFAM" id="SSF82171">
    <property type="entry name" value="DPP6 N-terminal domain-like"/>
    <property type="match status" value="1"/>
</dbReference>
<feature type="chain" id="PRO_5035249263" evidence="1">
    <location>
        <begin position="28"/>
        <end position="317"/>
    </location>
</feature>
<accession>A0A8J3RTW4</accession>